<evidence type="ECO:0000313" key="2">
    <source>
        <dbReference type="EMBL" id="QXJ35236.1"/>
    </source>
</evidence>
<dbReference type="Proteomes" id="UP000694036">
    <property type="component" value="Chromosome"/>
</dbReference>
<gene>
    <name evidence="1" type="ORF">J5U21_01863</name>
    <name evidence="2" type="ORF">J5U22_01783</name>
</gene>
<dbReference type="AlphaFoldDB" id="A0A8F5BVG6"/>
<dbReference type="Proteomes" id="UP000693941">
    <property type="component" value="Chromosome"/>
</dbReference>
<dbReference type="EMBL" id="CP077715">
    <property type="protein sequence ID" value="QXJ32212.1"/>
    <property type="molecule type" value="Genomic_DNA"/>
</dbReference>
<name>A0A8F5BVG6_9CREN</name>
<organism evidence="1 3">
    <name type="scientific">Saccharolobus shibatae</name>
    <dbReference type="NCBI Taxonomy" id="2286"/>
    <lineage>
        <taxon>Archaea</taxon>
        <taxon>Thermoproteota</taxon>
        <taxon>Thermoprotei</taxon>
        <taxon>Sulfolobales</taxon>
        <taxon>Sulfolobaceae</taxon>
        <taxon>Saccharolobus</taxon>
    </lineage>
</organism>
<dbReference type="EMBL" id="CP077713">
    <property type="protein sequence ID" value="QXJ35236.1"/>
    <property type="molecule type" value="Genomic_DNA"/>
</dbReference>
<evidence type="ECO:0000313" key="1">
    <source>
        <dbReference type="EMBL" id="QXJ32212.1"/>
    </source>
</evidence>
<dbReference type="Pfam" id="PF06053">
    <property type="entry name" value="DUF929"/>
    <property type="match status" value="1"/>
</dbReference>
<proteinExistence type="predicted"/>
<accession>A0A8F5BVG6</accession>
<reference evidence="1 4" key="1">
    <citation type="journal article" date="2021" name="Environ. Microbiol.">
        <title>New insights into the diversity and evolution of the archaeal mobilome from three complete genomes of Saccharolobus shibatae.</title>
        <authorList>
            <person name="Medvedeva S."/>
            <person name="Brandt D."/>
            <person name="Cvirkaite-Krupovic V."/>
            <person name="Liu Y."/>
            <person name="Severinov K."/>
            <person name="Ishino S."/>
            <person name="Ishino Y."/>
            <person name="Prangishvili D."/>
            <person name="Kalinowski J."/>
            <person name="Krupovic M."/>
        </authorList>
    </citation>
    <scope>NUCLEOTIDE SEQUENCE</scope>
    <source>
        <strain evidence="1">BEU9</strain>
        <strain evidence="2 4">S38A</strain>
    </source>
</reference>
<evidence type="ECO:0000313" key="3">
    <source>
        <dbReference type="Proteomes" id="UP000693941"/>
    </source>
</evidence>
<protein>
    <submittedName>
        <fullName evidence="1">Uncharacterized protein</fullName>
    </submittedName>
</protein>
<sequence>MYGEYINEPTNGLPINTSPVSFGLEELKSELSGWVYDIVK</sequence>
<evidence type="ECO:0000313" key="4">
    <source>
        <dbReference type="Proteomes" id="UP000694036"/>
    </source>
</evidence>
<dbReference type="InterPro" id="IPR009272">
    <property type="entry name" value="DUF929"/>
</dbReference>
<keyword evidence="4" id="KW-1185">Reference proteome</keyword>